<dbReference type="AlphaFoldDB" id="A0A0F8ZYA3"/>
<sequence length="236" mass="26008">EAHLVYRRGRKEMPADDVEVRDAEAEGVQLHFLIAPKRIVAEDGKVTGLECQRMELGAPDESGRQRPVPIEGSEFIIEADVVVPAIGQEGDISCICNIPGVDITEWGTIIIDASTFMTSREGVFSGGDCVIGPDVLIRACAHGRLSAMKMDRFLSGGSLEAFDEQSDEEFIGGLDPFDPEESMGIPGGTHKAKIRHEPPDERRKDNREVDRGFTHEEAVSEASRCLRCYRIVTYAY</sequence>
<dbReference type="PANTHER" id="PTHR42783">
    <property type="entry name" value="GLUTAMATE SYNTHASE [NADPH] SMALL CHAIN"/>
    <property type="match status" value="1"/>
</dbReference>
<dbReference type="SUPFAM" id="SSF51905">
    <property type="entry name" value="FAD/NAD(P)-binding domain"/>
    <property type="match status" value="2"/>
</dbReference>
<evidence type="ECO:0000313" key="3">
    <source>
        <dbReference type="EMBL" id="KKK98912.1"/>
    </source>
</evidence>
<protein>
    <recommendedName>
        <fullName evidence="2">FAD/NAD(P)-binding domain-containing protein</fullName>
    </recommendedName>
</protein>
<dbReference type="Pfam" id="PF07992">
    <property type="entry name" value="Pyr_redox_2"/>
    <property type="match status" value="1"/>
</dbReference>
<accession>A0A0F8ZYA3</accession>
<proteinExistence type="predicted"/>
<name>A0A0F8ZYA3_9ZZZZ</name>
<dbReference type="InterPro" id="IPR023753">
    <property type="entry name" value="FAD/NAD-binding_dom"/>
</dbReference>
<evidence type="ECO:0000256" key="1">
    <source>
        <dbReference type="SAM" id="MobiDB-lite"/>
    </source>
</evidence>
<gene>
    <name evidence="3" type="ORF">LCGC14_2638020</name>
</gene>
<dbReference type="SUPFAM" id="SSF46548">
    <property type="entry name" value="alpha-helical ferredoxin"/>
    <property type="match status" value="1"/>
</dbReference>
<dbReference type="PANTHER" id="PTHR42783:SF3">
    <property type="entry name" value="GLUTAMATE SYNTHASE [NADPH] SMALL CHAIN-RELATED"/>
    <property type="match status" value="1"/>
</dbReference>
<comment type="caution">
    <text evidence="3">The sequence shown here is derived from an EMBL/GenBank/DDBJ whole genome shotgun (WGS) entry which is preliminary data.</text>
</comment>
<organism evidence="3">
    <name type="scientific">marine sediment metagenome</name>
    <dbReference type="NCBI Taxonomy" id="412755"/>
    <lineage>
        <taxon>unclassified sequences</taxon>
        <taxon>metagenomes</taxon>
        <taxon>ecological metagenomes</taxon>
    </lineage>
</organism>
<dbReference type="InterPro" id="IPR036188">
    <property type="entry name" value="FAD/NAD-bd_sf"/>
</dbReference>
<reference evidence="3" key="1">
    <citation type="journal article" date="2015" name="Nature">
        <title>Complex archaea that bridge the gap between prokaryotes and eukaryotes.</title>
        <authorList>
            <person name="Spang A."/>
            <person name="Saw J.H."/>
            <person name="Jorgensen S.L."/>
            <person name="Zaremba-Niedzwiedzka K."/>
            <person name="Martijn J."/>
            <person name="Lind A.E."/>
            <person name="van Eijk R."/>
            <person name="Schleper C."/>
            <person name="Guy L."/>
            <person name="Ettema T.J."/>
        </authorList>
    </citation>
    <scope>NUCLEOTIDE SEQUENCE</scope>
</reference>
<dbReference type="EMBL" id="LAZR01045419">
    <property type="protein sequence ID" value="KKK98912.1"/>
    <property type="molecule type" value="Genomic_DNA"/>
</dbReference>
<feature type="non-terminal residue" evidence="3">
    <location>
        <position position="1"/>
    </location>
</feature>
<feature type="domain" description="FAD/NAD(P)-binding" evidence="2">
    <location>
        <begin position="15"/>
        <end position="143"/>
    </location>
</feature>
<dbReference type="GO" id="GO:0016491">
    <property type="term" value="F:oxidoreductase activity"/>
    <property type="evidence" value="ECO:0007669"/>
    <property type="project" value="InterPro"/>
</dbReference>
<dbReference type="Gene3D" id="3.50.50.60">
    <property type="entry name" value="FAD/NAD(P)-binding domain"/>
    <property type="match status" value="1"/>
</dbReference>
<feature type="region of interest" description="Disordered" evidence="1">
    <location>
        <begin position="175"/>
        <end position="212"/>
    </location>
</feature>
<feature type="compositionally biased region" description="Basic and acidic residues" evidence="1">
    <location>
        <begin position="195"/>
        <end position="212"/>
    </location>
</feature>
<evidence type="ECO:0000259" key="2">
    <source>
        <dbReference type="Pfam" id="PF07992"/>
    </source>
</evidence>